<accession>A0ABV9GK23</accession>
<dbReference type="PROSITE" id="PS50977">
    <property type="entry name" value="HTH_TETR_2"/>
    <property type="match status" value="1"/>
</dbReference>
<dbReference type="PANTHER" id="PTHR43479">
    <property type="entry name" value="ACREF/ENVCD OPERON REPRESSOR-RELATED"/>
    <property type="match status" value="1"/>
</dbReference>
<name>A0ABV9GK23_9BACL</name>
<keyword evidence="1 2" id="KW-0238">DNA-binding</keyword>
<reference evidence="5" key="1">
    <citation type="journal article" date="2019" name="Int. J. Syst. Evol. Microbiol.">
        <title>The Global Catalogue of Microorganisms (GCM) 10K type strain sequencing project: providing services to taxonomists for standard genome sequencing and annotation.</title>
        <authorList>
            <consortium name="The Broad Institute Genomics Platform"/>
            <consortium name="The Broad Institute Genome Sequencing Center for Infectious Disease"/>
            <person name="Wu L."/>
            <person name="Ma J."/>
        </authorList>
    </citation>
    <scope>NUCLEOTIDE SEQUENCE [LARGE SCALE GENOMIC DNA]</scope>
    <source>
        <strain evidence="5">CGMCC 1.16306</strain>
    </source>
</reference>
<evidence type="ECO:0000256" key="1">
    <source>
        <dbReference type="ARBA" id="ARBA00023125"/>
    </source>
</evidence>
<protein>
    <submittedName>
        <fullName evidence="4">TetR/AcrR family transcriptional regulator</fullName>
    </submittedName>
</protein>
<dbReference type="Pfam" id="PF00440">
    <property type="entry name" value="TetR_N"/>
    <property type="match status" value="1"/>
</dbReference>
<sequence>MAANDKKVDPRVKRTRQMLRDALIELILEKNYKDITVRDITDRATLNRATFYLHYRDKDELMKQSADEVLEELTSSLESHIDETYDFNYRGVDPHPTFIHLFEQIAKNASFYHALLKEKIVPHFIERMMQILENFISKGMLLVEPDNQRLALPREIVENYLVSAFLGVIVWWLEAGRPYSPTYMAGALMRMANKGPYVD</sequence>
<dbReference type="Pfam" id="PF14278">
    <property type="entry name" value="TetR_C_8"/>
    <property type="match status" value="1"/>
</dbReference>
<dbReference type="RefSeq" id="WP_376845485.1">
    <property type="nucleotide sequence ID" value="NZ_JBHSFW010000001.1"/>
</dbReference>
<proteinExistence type="predicted"/>
<comment type="caution">
    <text evidence="4">The sequence shown here is derived from an EMBL/GenBank/DDBJ whole genome shotgun (WGS) entry which is preliminary data.</text>
</comment>
<evidence type="ECO:0000256" key="2">
    <source>
        <dbReference type="PROSITE-ProRule" id="PRU00335"/>
    </source>
</evidence>
<dbReference type="InterPro" id="IPR039532">
    <property type="entry name" value="TetR_C_Firmicutes"/>
</dbReference>
<dbReference type="Proteomes" id="UP001596022">
    <property type="component" value="Unassembled WGS sequence"/>
</dbReference>
<feature type="domain" description="HTH tetR-type" evidence="3">
    <location>
        <begin position="13"/>
        <end position="73"/>
    </location>
</feature>
<evidence type="ECO:0000313" key="4">
    <source>
        <dbReference type="EMBL" id="MFC4618503.1"/>
    </source>
</evidence>
<organism evidence="4 5">
    <name type="scientific">Camelliibacillus cellulosilyticus</name>
    <dbReference type="NCBI Taxonomy" id="2174486"/>
    <lineage>
        <taxon>Bacteria</taxon>
        <taxon>Bacillati</taxon>
        <taxon>Bacillota</taxon>
        <taxon>Bacilli</taxon>
        <taxon>Bacillales</taxon>
        <taxon>Sporolactobacillaceae</taxon>
        <taxon>Camelliibacillus</taxon>
    </lineage>
</organism>
<dbReference type="EMBL" id="JBHSFW010000001">
    <property type="protein sequence ID" value="MFC4618503.1"/>
    <property type="molecule type" value="Genomic_DNA"/>
</dbReference>
<gene>
    <name evidence="4" type="ORF">ACFO4N_07115</name>
</gene>
<evidence type="ECO:0000313" key="5">
    <source>
        <dbReference type="Proteomes" id="UP001596022"/>
    </source>
</evidence>
<dbReference type="SUPFAM" id="SSF46689">
    <property type="entry name" value="Homeodomain-like"/>
    <property type="match status" value="1"/>
</dbReference>
<dbReference type="InterPro" id="IPR001647">
    <property type="entry name" value="HTH_TetR"/>
</dbReference>
<feature type="DNA-binding region" description="H-T-H motif" evidence="2">
    <location>
        <begin position="36"/>
        <end position="55"/>
    </location>
</feature>
<dbReference type="PANTHER" id="PTHR43479:SF23">
    <property type="entry name" value="HTH TETR-TYPE DOMAIN-CONTAINING PROTEIN"/>
    <property type="match status" value="1"/>
</dbReference>
<evidence type="ECO:0000259" key="3">
    <source>
        <dbReference type="PROSITE" id="PS50977"/>
    </source>
</evidence>
<dbReference type="InterPro" id="IPR009057">
    <property type="entry name" value="Homeodomain-like_sf"/>
</dbReference>
<dbReference type="Gene3D" id="1.10.357.10">
    <property type="entry name" value="Tetracycline Repressor, domain 2"/>
    <property type="match status" value="1"/>
</dbReference>
<keyword evidence="5" id="KW-1185">Reference proteome</keyword>
<dbReference type="InterPro" id="IPR050624">
    <property type="entry name" value="HTH-type_Tx_Regulator"/>
</dbReference>